<dbReference type="Gene3D" id="3.40.50.410">
    <property type="entry name" value="von Willebrand factor, type A domain"/>
    <property type="match status" value="1"/>
</dbReference>
<dbReference type="Proteomes" id="UP001059041">
    <property type="component" value="Linkage Group LG12"/>
</dbReference>
<evidence type="ECO:0000256" key="1">
    <source>
        <dbReference type="SAM" id="MobiDB-lite"/>
    </source>
</evidence>
<dbReference type="InterPro" id="IPR032770">
    <property type="entry name" value="DUF4537"/>
</dbReference>
<accession>A0A9W7TTD8</accession>
<feature type="domain" description="DUF4537" evidence="2">
    <location>
        <begin position="257"/>
        <end position="395"/>
    </location>
</feature>
<dbReference type="SUPFAM" id="SSF53300">
    <property type="entry name" value="vWA-like"/>
    <property type="match status" value="1"/>
</dbReference>
<comment type="caution">
    <text evidence="3">The sequence shown here is derived from an EMBL/GenBank/DDBJ whole genome shotgun (WGS) entry which is preliminary data.</text>
</comment>
<gene>
    <name evidence="3" type="ORF">IRJ41_009250</name>
</gene>
<dbReference type="AlphaFoldDB" id="A0A9W7TTD8"/>
<dbReference type="PANTHER" id="PTHR14343">
    <property type="entry name" value="VWFA DOMAIN-CONTAINING PROTEIN"/>
    <property type="match status" value="1"/>
</dbReference>
<dbReference type="Pfam" id="PF15057">
    <property type="entry name" value="DUF4537"/>
    <property type="match status" value="1"/>
</dbReference>
<organism evidence="3 4">
    <name type="scientific">Triplophysa rosa</name>
    <name type="common">Cave loach</name>
    <dbReference type="NCBI Taxonomy" id="992332"/>
    <lineage>
        <taxon>Eukaryota</taxon>
        <taxon>Metazoa</taxon>
        <taxon>Chordata</taxon>
        <taxon>Craniata</taxon>
        <taxon>Vertebrata</taxon>
        <taxon>Euteleostomi</taxon>
        <taxon>Actinopterygii</taxon>
        <taxon>Neopterygii</taxon>
        <taxon>Teleostei</taxon>
        <taxon>Ostariophysi</taxon>
        <taxon>Cypriniformes</taxon>
        <taxon>Nemacheilidae</taxon>
        <taxon>Triplophysa</taxon>
    </lineage>
</organism>
<keyword evidence="4" id="KW-1185">Reference proteome</keyword>
<proteinExistence type="predicted"/>
<dbReference type="InterPro" id="IPR036465">
    <property type="entry name" value="vWFA_dom_sf"/>
</dbReference>
<dbReference type="EMBL" id="JAFHDT010000012">
    <property type="protein sequence ID" value="KAI7802406.1"/>
    <property type="molecule type" value="Genomic_DNA"/>
</dbReference>
<evidence type="ECO:0000313" key="3">
    <source>
        <dbReference type="EMBL" id="KAI7802406.1"/>
    </source>
</evidence>
<dbReference type="PANTHER" id="PTHR14343:SF3">
    <property type="entry name" value="SIMILAR TO PREDICTED GENE ICRFP703B1614Q5.5"/>
    <property type="match status" value="1"/>
</dbReference>
<sequence length="621" mass="69312">MSSSPHVSYSQSVLPLFMGKSRNTTFVLDTSNGMNAFMGPMKNLIIQTLTAKASLRDSLFNIISVSYKATAWSSHMLLCTPDIVYQALNWIHTLQTSPGRDLYTALALAFSDPACQSVHLVTSGLPDNPTQCLASLSTLVTRPVHTFHISDSPMKSDISDFLQCVSSTTRGSCFNMSVNSGNVVEISLLHSTDHQIQTPSYLEDRWPSGVDFNHGSYYNSTSCVCSAPYWCSPTNHFSTVSCVSTRVIRGAEFYPGCRVLARSERDGFYYLGTIIHQGRGNVYMVEFDKVMGPIENAFMETINAVQPTYQPDMVSLSIAHGHSIAPGDTVLVPWEPDLRRYGPGRVISGMELRDSIKGDYVSIGPQVRFWNGITMHVPKDLAVWIPASHHEQVIKDLQYYSARPCCCRVSHCSSCFQFPSHRCTHHSLSYIPPCQCPVKTCWPMVMSPPLLNNQGREDLERKIDLQLKELQSLQVSSSSDSVDNEDIADERQMPSRSEMVSTSINTDISCLKKPCTQLEIKPAWRYWKRGSPEPQHKQPGRTVRSSHVSCSRPRHIWHSGNSTDDHSTMTNHSSLFKLVPISPKRGASVRELFQSTDPKSFIKASSPIVLAMTKRPTKVML</sequence>
<feature type="region of interest" description="Disordered" evidence="1">
    <location>
        <begin position="474"/>
        <end position="498"/>
    </location>
</feature>
<dbReference type="OrthoDB" id="6241467at2759"/>
<protein>
    <recommendedName>
        <fullName evidence="2">DUF4537 domain-containing protein</fullName>
    </recommendedName>
</protein>
<reference evidence="3" key="1">
    <citation type="submission" date="2021-02" db="EMBL/GenBank/DDBJ databases">
        <title>Comparative genomics reveals that relaxation of natural selection precedes convergent phenotypic evolution of cavefish.</title>
        <authorList>
            <person name="Peng Z."/>
        </authorList>
    </citation>
    <scope>NUCLEOTIDE SEQUENCE</scope>
    <source>
        <tissue evidence="3">Muscle</tissue>
    </source>
</reference>
<name>A0A9W7TTD8_TRIRA</name>
<evidence type="ECO:0000313" key="4">
    <source>
        <dbReference type="Proteomes" id="UP001059041"/>
    </source>
</evidence>
<evidence type="ECO:0000259" key="2">
    <source>
        <dbReference type="Pfam" id="PF15057"/>
    </source>
</evidence>
<dbReference type="Gene3D" id="2.30.30.140">
    <property type="match status" value="1"/>
</dbReference>
<feature type="region of interest" description="Disordered" evidence="1">
    <location>
        <begin position="530"/>
        <end position="567"/>
    </location>
</feature>
<dbReference type="CDD" id="cd04508">
    <property type="entry name" value="Tudor_SF"/>
    <property type="match status" value="1"/>
</dbReference>